<dbReference type="SUPFAM" id="SSF52402">
    <property type="entry name" value="Adenine nucleotide alpha hydrolases-like"/>
    <property type="match status" value="1"/>
</dbReference>
<feature type="coiled-coil region" evidence="1">
    <location>
        <begin position="247"/>
        <end position="281"/>
    </location>
</feature>
<dbReference type="InterPro" id="IPR014729">
    <property type="entry name" value="Rossmann-like_a/b/a_fold"/>
</dbReference>
<organism evidence="4 5">
    <name type="scientific">Volvox reticuliferus</name>
    <dbReference type="NCBI Taxonomy" id="1737510"/>
    <lineage>
        <taxon>Eukaryota</taxon>
        <taxon>Viridiplantae</taxon>
        <taxon>Chlorophyta</taxon>
        <taxon>core chlorophytes</taxon>
        <taxon>Chlorophyceae</taxon>
        <taxon>CS clade</taxon>
        <taxon>Chlamydomonadales</taxon>
        <taxon>Volvocaceae</taxon>
        <taxon>Volvox</taxon>
    </lineage>
</organism>
<dbReference type="Proteomes" id="UP000722791">
    <property type="component" value="Unassembled WGS sequence"/>
</dbReference>
<feature type="region of interest" description="Disordered" evidence="2">
    <location>
        <begin position="1006"/>
        <end position="1126"/>
    </location>
</feature>
<comment type="caution">
    <text evidence="4">The sequence shown here is derived from an EMBL/GenBank/DDBJ whole genome shotgun (WGS) entry which is preliminary data.</text>
</comment>
<dbReference type="Pfam" id="PF00582">
    <property type="entry name" value="Usp"/>
    <property type="match status" value="1"/>
</dbReference>
<evidence type="ECO:0000256" key="2">
    <source>
        <dbReference type="SAM" id="MobiDB-lite"/>
    </source>
</evidence>
<feature type="compositionally biased region" description="Low complexity" evidence="2">
    <location>
        <begin position="285"/>
        <end position="307"/>
    </location>
</feature>
<dbReference type="PANTHER" id="PTHR48125:SF10">
    <property type="entry name" value="OS12G0136300 PROTEIN"/>
    <property type="match status" value="1"/>
</dbReference>
<reference evidence="4" key="1">
    <citation type="journal article" date="2021" name="Proc. Natl. Acad. Sci. U.S.A.">
        <title>Three genomes in the algal genus Volvox reveal the fate of a haploid sex-determining region after a transition to homothallism.</title>
        <authorList>
            <person name="Yamamoto K."/>
            <person name="Hamaji T."/>
            <person name="Kawai-Toyooka H."/>
            <person name="Matsuzaki R."/>
            <person name="Takahashi F."/>
            <person name="Nishimura Y."/>
            <person name="Kawachi M."/>
            <person name="Noguchi H."/>
            <person name="Minakuchi Y."/>
            <person name="Umen J.G."/>
            <person name="Toyoda A."/>
            <person name="Nozaki H."/>
        </authorList>
    </citation>
    <scope>NUCLEOTIDE SEQUENCE</scope>
    <source>
        <strain evidence="4">NIES-3785</strain>
    </source>
</reference>
<evidence type="ECO:0000313" key="5">
    <source>
        <dbReference type="Proteomes" id="UP000722791"/>
    </source>
</evidence>
<dbReference type="InterPro" id="IPR006016">
    <property type="entry name" value="UspA"/>
</dbReference>
<keyword evidence="1" id="KW-0175">Coiled coil</keyword>
<feature type="region of interest" description="Disordered" evidence="2">
    <location>
        <begin position="154"/>
        <end position="191"/>
    </location>
</feature>
<feature type="region of interest" description="Disordered" evidence="2">
    <location>
        <begin position="284"/>
        <end position="313"/>
    </location>
</feature>
<feature type="compositionally biased region" description="Low complexity" evidence="2">
    <location>
        <begin position="1006"/>
        <end position="1036"/>
    </location>
</feature>
<gene>
    <name evidence="4" type="ORF">Vretimale_7416</name>
</gene>
<name>A0A8J4G9L7_9CHLO</name>
<protein>
    <recommendedName>
        <fullName evidence="3">UspA domain-containing protein</fullName>
    </recommendedName>
</protein>
<feature type="domain" description="UspA" evidence="3">
    <location>
        <begin position="1369"/>
        <end position="1496"/>
    </location>
</feature>
<feature type="compositionally biased region" description="Low complexity" evidence="2">
    <location>
        <begin position="377"/>
        <end position="390"/>
    </location>
</feature>
<accession>A0A8J4G9L7</accession>
<evidence type="ECO:0000259" key="3">
    <source>
        <dbReference type="Pfam" id="PF00582"/>
    </source>
</evidence>
<feature type="region of interest" description="Disordered" evidence="2">
    <location>
        <begin position="523"/>
        <end position="602"/>
    </location>
</feature>
<feature type="compositionally biased region" description="Low complexity" evidence="2">
    <location>
        <begin position="1105"/>
        <end position="1118"/>
    </location>
</feature>
<dbReference type="PANTHER" id="PTHR48125">
    <property type="entry name" value="LP07818P1"/>
    <property type="match status" value="1"/>
</dbReference>
<sequence>MGGAASKDFIENGPRTAIAKELDELGGYDRPALAKNQSFTARLDWLGTQVGKASDQIEAALSKDEQAGRKELEKEAKRRQLMALRRGQGDIQMNLQYVDFYLRQKQYERGSTILRNSQINAIAAEAVEASEASNPKLDAARRTAEQVATLQRLYSSKSGPGAISPGGSPGTADGSPTSKAPAIGGGNSKWRQTVQHAKKTAFLAVGTYVAMNGKKRFDGGRIDSFALFAEQQLGDGVQKFVEEGERLAAARDKLPDMKAELENLRSAMQQLAVEQQAIEASCPTDALDGADSSGDAGPASDAEVAAVDADDGADAEEAAAVAAAAVAAMRHPQQKSTAPSKPRWHFAGPAQGFESYARAKTTSRLRDAPASAPPGRPSTAAGSGSSQSAPIPSPLPTVGSLGGPAPLTSARRRGTVTTTGIITTPTHLQQQLVSQASTNGSPPLQQLSPGANGFGVQGASSISRGRAALTRASWSGAISQPDAFGTPSGGASDSLIGMAGQQHGTPLRPLRPSAPGVLRVSAGGMRTRSDPPTAAGAAGGGGVGPLRPASPLRASLLGMGPRPPSCGGSPVSASGGRLGTPRTSDTHRPILASETPTTPGEHRVGTMAQRIASKIALPLRAAKHQLRALREAETANVLRQQHLLLAIEENANILQSSSGLLNMYCNRANGRWVEAQQWTMPPVHEAALPTLRQQAARYRDVVLRDLKEGRLAVQIHVDDDVFLSGRLGPVAMWSVDPWQLLVLTHPARTEWTSHLVGLGMGVRQLLALATAVESLAGPEAVGKMQVVLSCHEGQVEAVVRDLVARKMCRFSPDNVIISVQQRTPGHIYDKTKHGFVPAAHAPMRAAGSGYALLSLCWAGSESFRLGGPELNERRPMERSAMDTFLEKGINWMSSWRLRDLVHYSPESCLNIEQLALSYALADSMDANMSVQVELIESLHGISRYGSGIILSLKERAVVAAQPPPITAAANVPLLRRNGRAAPQPAHGSSPAAASATPVSSAAASVAASPAAPTSSNSSSDTTRAATAELPSSSQQQPQPPSQPPTNQALRPLHTPPQRQPGVNQPSPSPPLTGPPKVASPRGSLDHGGSGRANGGSSAGGGGGVSSSSRRSLVSSGSARAGGIGSEGGPLPVCDIKWADVQTPALATGLQQLVDAAAQQNGTPPRMAVSIKRYMYHIPSLKAILTGPGIFRPSIHVGEGGYLYVTFDASDITAQPGARCVALSYGSRTSTTTSGAAAADGVGSSSIQAQLPPVLGAGGGGSGTVSSVSISGVGGAVATTLTASNNNAIMLATAQAAATALQRGRLLTNDTDLDTLLWVMGEQDNHPAFRASVSATNTAKSRVTSHAAGGVAGVTSSMMGSPSRMQLQQRVIVVAVTDDVACPLAMRVAMAIMKPGADCLHLLAIAKDPSAMAMAASRAVAEKFETMASATLGDVKSIVQVKRQSIVEDIAAYAESVRATLLVTGSMSLAAAQGSSVVGSVALSLARDCNRPMLVVKPNARIAETAYEVGKKLCLRAALAAETGSRPMVRFVVDHVLDGTRGDKLVLVRGKAFDKDMQELSSSRRILDHLAEEAVSNRRFDSSLVVRRMVPGSFETECQRVADADQCHIVGVQVPECRGPLPAFVTQLLRTSRSAVLVYRTTQGRAAVAPAGLEPSAEDSSS</sequence>
<feature type="compositionally biased region" description="Low complexity" evidence="2">
    <location>
        <begin position="155"/>
        <end position="166"/>
    </location>
</feature>
<dbReference type="EMBL" id="BNCQ01000012">
    <property type="protein sequence ID" value="GIM02631.1"/>
    <property type="molecule type" value="Genomic_DNA"/>
</dbReference>
<feature type="compositionally biased region" description="Gly residues" evidence="2">
    <location>
        <begin position="1085"/>
        <end position="1104"/>
    </location>
</feature>
<proteinExistence type="predicted"/>
<feature type="region of interest" description="Disordered" evidence="2">
    <location>
        <begin position="360"/>
        <end position="411"/>
    </location>
</feature>
<evidence type="ECO:0000256" key="1">
    <source>
        <dbReference type="SAM" id="Coils"/>
    </source>
</evidence>
<dbReference type="OrthoDB" id="535350at2759"/>
<dbReference type="CDD" id="cd00293">
    <property type="entry name" value="USP-like"/>
    <property type="match status" value="1"/>
</dbReference>
<dbReference type="Gene3D" id="3.40.50.620">
    <property type="entry name" value="HUPs"/>
    <property type="match status" value="1"/>
</dbReference>
<evidence type="ECO:0000313" key="4">
    <source>
        <dbReference type="EMBL" id="GIM02631.1"/>
    </source>
</evidence>